<proteinExistence type="predicted"/>
<accession>A0A1W1I929</accession>
<organism evidence="1 2">
    <name type="scientific">Nitrospira japonica</name>
    <dbReference type="NCBI Taxonomy" id="1325564"/>
    <lineage>
        <taxon>Bacteria</taxon>
        <taxon>Pseudomonadati</taxon>
        <taxon>Nitrospirota</taxon>
        <taxon>Nitrospiria</taxon>
        <taxon>Nitrospirales</taxon>
        <taxon>Nitrospiraceae</taxon>
        <taxon>Nitrospira</taxon>
    </lineage>
</organism>
<evidence type="ECO:0000313" key="2">
    <source>
        <dbReference type="Proteomes" id="UP000192042"/>
    </source>
</evidence>
<evidence type="ECO:0000313" key="1">
    <source>
        <dbReference type="EMBL" id="SLM49506.1"/>
    </source>
</evidence>
<dbReference type="EMBL" id="LT828648">
    <property type="protein sequence ID" value="SLM49506.1"/>
    <property type="molecule type" value="Genomic_DNA"/>
</dbReference>
<dbReference type="AlphaFoldDB" id="A0A1W1I929"/>
<gene>
    <name evidence="1" type="ORF">NSJP_3339</name>
</gene>
<reference evidence="1 2" key="1">
    <citation type="submission" date="2017-03" db="EMBL/GenBank/DDBJ databases">
        <authorList>
            <person name="Afonso C.L."/>
            <person name="Miller P.J."/>
            <person name="Scott M.A."/>
            <person name="Spackman E."/>
            <person name="Goraichik I."/>
            <person name="Dimitrov K.M."/>
            <person name="Suarez D.L."/>
            <person name="Swayne D.E."/>
        </authorList>
    </citation>
    <scope>NUCLEOTIDE SEQUENCE [LARGE SCALE GENOMIC DNA]</scope>
    <source>
        <strain evidence="1">Genome sequencing of Nitrospira japonica strain NJ11</strain>
    </source>
</reference>
<dbReference type="Proteomes" id="UP000192042">
    <property type="component" value="Chromosome I"/>
</dbReference>
<dbReference type="KEGG" id="nja:NSJP_3339"/>
<sequence length="52" mass="5931">MKIGYARRVSSSHDILCQIDHVLSLLSKLNARIQLRVVRGEAMVIVQIMDPR</sequence>
<keyword evidence="2" id="KW-1185">Reference proteome</keyword>
<name>A0A1W1I929_9BACT</name>
<protein>
    <submittedName>
        <fullName evidence="1">Uncharacterized protein</fullName>
    </submittedName>
</protein>